<evidence type="ECO:0000256" key="7">
    <source>
        <dbReference type="ARBA" id="ARBA00022782"/>
    </source>
</evidence>
<dbReference type="Pfam" id="PF06404">
    <property type="entry name" value="PSK"/>
    <property type="match status" value="1"/>
</dbReference>
<gene>
    <name evidence="11" type="primary">LOC110790161</name>
</gene>
<dbReference type="InterPro" id="IPR009438">
    <property type="entry name" value="Phytosulfokine"/>
</dbReference>
<reference evidence="11" key="2">
    <citation type="submission" date="2025-08" db="UniProtKB">
        <authorList>
            <consortium name="RefSeq"/>
        </authorList>
    </citation>
    <scope>IDENTIFICATION</scope>
    <source>
        <tissue evidence="11">Leaf</tissue>
    </source>
</reference>
<dbReference type="RefSeq" id="XP_056699125.1">
    <property type="nucleotide sequence ID" value="XM_056843147.1"/>
</dbReference>
<dbReference type="GeneID" id="110790161"/>
<evidence type="ECO:0000256" key="5">
    <source>
        <dbReference type="ARBA" id="ARBA00022641"/>
    </source>
</evidence>
<evidence type="ECO:0000256" key="9">
    <source>
        <dbReference type="RuleBase" id="RU368031"/>
    </source>
</evidence>
<proteinExistence type="inferred from homology"/>
<comment type="PTM">
    <text evidence="9">PSK-alpha is produced by endopeptidase digestion. PSK-beta is produced from PSK-alpha by exopeptidase digestion.</text>
</comment>
<protein>
    <recommendedName>
        <fullName evidence="9">Phytosulfokine</fullName>
    </recommendedName>
    <component>
        <recommendedName>
            <fullName evidence="9">Phytosulfokine-alpha</fullName>
            <shortName evidence="9">PSK-alpha</shortName>
            <shortName evidence="9">Phytosulfokine-a</shortName>
        </recommendedName>
    </component>
    <component>
        <recommendedName>
            <fullName evidence="9">Phytosulfokine-beta</fullName>
            <shortName evidence="9">PSK-beta</shortName>
            <shortName evidence="9">Phytosulfokine-b</shortName>
        </recommendedName>
    </component>
</protein>
<keyword evidence="10" id="KW-1185">Reference proteome</keyword>
<feature type="chain" id="PRO_5044972049" description="Phytosulfokine" evidence="9">
    <location>
        <begin position="27"/>
        <end position="93"/>
    </location>
</feature>
<keyword evidence="5 9" id="KW-0765">Sulfation</keyword>
<evidence type="ECO:0000256" key="6">
    <source>
        <dbReference type="ARBA" id="ARBA00022729"/>
    </source>
</evidence>
<evidence type="ECO:0000256" key="4">
    <source>
        <dbReference type="ARBA" id="ARBA00022525"/>
    </source>
</evidence>
<evidence type="ECO:0000256" key="3">
    <source>
        <dbReference type="ARBA" id="ARBA00022473"/>
    </source>
</evidence>
<keyword evidence="4 9" id="KW-0964">Secreted</keyword>
<keyword evidence="6 9" id="KW-0732">Signal</keyword>
<sequence>MMHKFLTSTLLIVILLCLVAFPTTSARLLVHKPADDQNHQISNAVPIPKSQDKDSIDELMGLEICGNGDEECLKRRLVSEVHLDYIYTQHQNP</sequence>
<organism evidence="10 11">
    <name type="scientific">Spinacia oleracea</name>
    <name type="common">Spinach</name>
    <dbReference type="NCBI Taxonomy" id="3562"/>
    <lineage>
        <taxon>Eukaryota</taxon>
        <taxon>Viridiplantae</taxon>
        <taxon>Streptophyta</taxon>
        <taxon>Embryophyta</taxon>
        <taxon>Tracheophyta</taxon>
        <taxon>Spermatophyta</taxon>
        <taxon>Magnoliopsida</taxon>
        <taxon>eudicotyledons</taxon>
        <taxon>Gunneridae</taxon>
        <taxon>Pentapetalae</taxon>
        <taxon>Caryophyllales</taxon>
        <taxon>Chenopodiaceae</taxon>
        <taxon>Chenopodioideae</taxon>
        <taxon>Anserineae</taxon>
        <taxon>Spinacia</taxon>
    </lineage>
</organism>
<evidence type="ECO:0000256" key="8">
    <source>
        <dbReference type="ARBA" id="ARBA00023030"/>
    </source>
</evidence>
<comment type="function">
    <text evidence="9">Promotes plant cell differentiation, organogenesis and somatic embryogenesis as well as cell proliferation.</text>
</comment>
<comment type="subcellular location">
    <subcellularLocation>
        <location evidence="1 9">Secreted</location>
    </subcellularLocation>
</comment>
<dbReference type="Proteomes" id="UP000813463">
    <property type="component" value="Chromosome 4"/>
</dbReference>
<reference evidence="10" key="1">
    <citation type="journal article" date="2021" name="Nat. Commun.">
        <title>Genomic analyses provide insights into spinach domestication and the genetic basis of agronomic traits.</title>
        <authorList>
            <person name="Cai X."/>
            <person name="Sun X."/>
            <person name="Xu C."/>
            <person name="Sun H."/>
            <person name="Wang X."/>
            <person name="Ge C."/>
            <person name="Zhang Z."/>
            <person name="Wang Q."/>
            <person name="Fei Z."/>
            <person name="Jiao C."/>
            <person name="Wang Q."/>
        </authorList>
    </citation>
    <scope>NUCLEOTIDE SEQUENCE [LARGE SCALE GENOMIC DNA]</scope>
    <source>
        <strain evidence="10">cv. Varoflay</strain>
    </source>
</reference>
<name>A0ABM3RUB1_SPIOL</name>
<keyword evidence="3 9" id="KW-0217">Developmental protein</keyword>
<accession>A0ABM3RUB1</accession>
<evidence type="ECO:0000256" key="1">
    <source>
        <dbReference type="ARBA" id="ARBA00004613"/>
    </source>
</evidence>
<comment type="similarity">
    <text evidence="2 9">Belongs to the phytosulfokine family.</text>
</comment>
<keyword evidence="7 9" id="KW-0221">Differentiation</keyword>
<comment type="PTM">
    <text evidence="9">Sulfation is important for activity and for the binding to a putative membrane receptor.</text>
</comment>
<dbReference type="PANTHER" id="PTHR33285">
    <property type="entry name" value="PHYTOSULFOKINES 3"/>
    <property type="match status" value="1"/>
</dbReference>
<feature type="signal peptide" evidence="9">
    <location>
        <begin position="1"/>
        <end position="26"/>
    </location>
</feature>
<dbReference type="PANTHER" id="PTHR33285:SF33">
    <property type="entry name" value="PHYTOSULFOKINE"/>
    <property type="match status" value="1"/>
</dbReference>
<keyword evidence="8 9" id="KW-0339">Growth factor</keyword>
<evidence type="ECO:0000313" key="10">
    <source>
        <dbReference type="Proteomes" id="UP000813463"/>
    </source>
</evidence>
<evidence type="ECO:0000256" key="2">
    <source>
        <dbReference type="ARBA" id="ARBA00010781"/>
    </source>
</evidence>
<evidence type="ECO:0000313" key="11">
    <source>
        <dbReference type="RefSeq" id="XP_056699125.1"/>
    </source>
</evidence>